<dbReference type="Pfam" id="PF18970">
    <property type="entry name" value="DUF5709"/>
    <property type="match status" value="1"/>
</dbReference>
<reference evidence="4" key="1">
    <citation type="journal article" date="2019" name="Int. J. Syst. Evol. Microbiol.">
        <title>The Global Catalogue of Microorganisms (GCM) 10K type strain sequencing project: providing services to taxonomists for standard genome sequencing and annotation.</title>
        <authorList>
            <consortium name="The Broad Institute Genomics Platform"/>
            <consortium name="The Broad Institute Genome Sequencing Center for Infectious Disease"/>
            <person name="Wu L."/>
            <person name="Ma J."/>
        </authorList>
    </citation>
    <scope>NUCLEOTIDE SEQUENCE [LARGE SCALE GENOMIC DNA]</scope>
    <source>
        <strain evidence="4">JCM 17459</strain>
    </source>
</reference>
<evidence type="ECO:0000259" key="2">
    <source>
        <dbReference type="Pfam" id="PF18970"/>
    </source>
</evidence>
<dbReference type="Proteomes" id="UP001499841">
    <property type="component" value="Unassembled WGS sequence"/>
</dbReference>
<evidence type="ECO:0000256" key="1">
    <source>
        <dbReference type="SAM" id="MobiDB-lite"/>
    </source>
</evidence>
<dbReference type="InterPro" id="IPR043763">
    <property type="entry name" value="DUF5709"/>
</dbReference>
<accession>A0ABP8EUR0</accession>
<evidence type="ECO:0000313" key="4">
    <source>
        <dbReference type="Proteomes" id="UP001499841"/>
    </source>
</evidence>
<proteinExistence type="predicted"/>
<gene>
    <name evidence="3" type="ORF">GCM10022262_20430</name>
</gene>
<dbReference type="RefSeq" id="WP_345040646.1">
    <property type="nucleotide sequence ID" value="NZ_BAABBA010000009.1"/>
</dbReference>
<feature type="region of interest" description="Disordered" evidence="1">
    <location>
        <begin position="1"/>
        <end position="133"/>
    </location>
</feature>
<feature type="domain" description="DUF5709" evidence="2">
    <location>
        <begin position="113"/>
        <end position="157"/>
    </location>
</feature>
<feature type="compositionally biased region" description="Acidic residues" evidence="1">
    <location>
        <begin position="120"/>
        <end position="133"/>
    </location>
</feature>
<name>A0ABP8EUR0_9MICO</name>
<feature type="compositionally biased region" description="Low complexity" evidence="1">
    <location>
        <begin position="1"/>
        <end position="10"/>
    </location>
</feature>
<organism evidence="3 4">
    <name type="scientific">Georgenia daeguensis</name>
    <dbReference type="NCBI Taxonomy" id="908355"/>
    <lineage>
        <taxon>Bacteria</taxon>
        <taxon>Bacillati</taxon>
        <taxon>Actinomycetota</taxon>
        <taxon>Actinomycetes</taxon>
        <taxon>Micrococcales</taxon>
        <taxon>Bogoriellaceae</taxon>
        <taxon>Georgenia</taxon>
    </lineage>
</organism>
<keyword evidence="4" id="KW-1185">Reference proteome</keyword>
<dbReference type="EMBL" id="BAABBA010000009">
    <property type="protein sequence ID" value="GAA4287684.1"/>
    <property type="molecule type" value="Genomic_DNA"/>
</dbReference>
<evidence type="ECO:0000313" key="3">
    <source>
        <dbReference type="EMBL" id="GAA4287684.1"/>
    </source>
</evidence>
<feature type="compositionally biased region" description="Acidic residues" evidence="1">
    <location>
        <begin position="35"/>
        <end position="45"/>
    </location>
</feature>
<feature type="compositionally biased region" description="Acidic residues" evidence="1">
    <location>
        <begin position="82"/>
        <end position="92"/>
    </location>
</feature>
<protein>
    <submittedName>
        <fullName evidence="3">DUF5709 domain-containing protein</fullName>
    </submittedName>
</protein>
<comment type="caution">
    <text evidence="3">The sequence shown here is derived from an EMBL/GenBank/DDBJ whole genome shotgun (WGS) entry which is preliminary data.</text>
</comment>
<feature type="compositionally biased region" description="Basic and acidic residues" evidence="1">
    <location>
        <begin position="72"/>
        <end position="81"/>
    </location>
</feature>
<sequence>MSTDNPSTPVSGGGTPGPDQFLSDESWQPNKEDALLDTETDDVLDEGMTAPDTDPLASLDLSESGQAEGETWDDRLAREEPEVWEEQPDDDESRAAPGPSGEEAPDVREGTGVGRLVAVPDDDGPEDLPGEEQDVLAEDAGVAGGGFLPEEAAMHVEGEGAVDEGGTIDPDDRG</sequence>